<evidence type="ECO:0000313" key="2">
    <source>
        <dbReference type="EnsemblMetazoa" id="XP_016656475.1"/>
    </source>
</evidence>
<evidence type="ECO:0000313" key="3">
    <source>
        <dbReference type="Proteomes" id="UP000007819"/>
    </source>
</evidence>
<dbReference type="OrthoDB" id="302770at2759"/>
<dbReference type="RefSeq" id="XP_016656474.1">
    <property type="nucleotide sequence ID" value="XM_016800985.1"/>
</dbReference>
<dbReference type="EnsemblMetazoa" id="XM_016800986.2">
    <property type="protein sequence ID" value="XP_016656475.1"/>
    <property type="gene ID" value="LOC100568719"/>
</dbReference>
<protein>
    <recommendedName>
        <fullName evidence="1">Heterogeneous nuclear ribonucleoprotein L RRM domain-containing protein</fullName>
    </recommendedName>
</protein>
<dbReference type="GeneID" id="100568719"/>
<keyword evidence="3" id="KW-1185">Reference proteome</keyword>
<dbReference type="RefSeq" id="XP_008178778.2">
    <property type="nucleotide sequence ID" value="XM_008180556.2"/>
</dbReference>
<reference evidence="3" key="1">
    <citation type="submission" date="2010-06" db="EMBL/GenBank/DDBJ databases">
        <authorList>
            <person name="Jiang H."/>
            <person name="Abraham K."/>
            <person name="Ali S."/>
            <person name="Alsbrooks S.L."/>
            <person name="Anim B.N."/>
            <person name="Anosike U.S."/>
            <person name="Attaway T."/>
            <person name="Bandaranaike D.P."/>
            <person name="Battles P.K."/>
            <person name="Bell S.N."/>
            <person name="Bell A.V."/>
            <person name="Beltran B."/>
            <person name="Bickham C."/>
            <person name="Bustamante Y."/>
            <person name="Caleb T."/>
            <person name="Canada A."/>
            <person name="Cardenas V."/>
            <person name="Carter K."/>
            <person name="Chacko J."/>
            <person name="Chandrabose M.N."/>
            <person name="Chavez D."/>
            <person name="Chavez A."/>
            <person name="Chen L."/>
            <person name="Chu H.-S."/>
            <person name="Claassen K.J."/>
            <person name="Cockrell R."/>
            <person name="Collins M."/>
            <person name="Cooper J.A."/>
            <person name="Cree A."/>
            <person name="Curry S.M."/>
            <person name="Da Y."/>
            <person name="Dao M.D."/>
            <person name="Das B."/>
            <person name="Davila M.-L."/>
            <person name="Davy-Carroll L."/>
            <person name="Denson S."/>
            <person name="Dinh H."/>
            <person name="Ebong V.E."/>
            <person name="Edwards J.R."/>
            <person name="Egan A."/>
            <person name="El-Daye J."/>
            <person name="Escobedo L."/>
            <person name="Fernandez S."/>
            <person name="Fernando P.R."/>
            <person name="Flagg N."/>
            <person name="Forbes L.D."/>
            <person name="Fowler R.G."/>
            <person name="Fu Q."/>
            <person name="Gabisi R.A."/>
            <person name="Ganer J."/>
            <person name="Garbino Pronczuk A."/>
            <person name="Garcia R.M."/>
            <person name="Garner T."/>
            <person name="Garrett T.E."/>
            <person name="Gonzalez D.A."/>
            <person name="Hamid H."/>
            <person name="Hawkins E.S."/>
            <person name="Hirani K."/>
            <person name="Hogues M.E."/>
            <person name="Hollins B."/>
            <person name="Hsiao C.-H."/>
            <person name="Jabil R."/>
            <person name="James M.L."/>
            <person name="Jhangiani S.N."/>
            <person name="Johnson B."/>
            <person name="Johnson Q."/>
            <person name="Joshi V."/>
            <person name="Kalu J.B."/>
            <person name="Kam C."/>
            <person name="Kashfia A."/>
            <person name="Keebler J."/>
            <person name="Kisamo H."/>
            <person name="Kovar C.L."/>
            <person name="Lago L.A."/>
            <person name="Lai C.-Y."/>
            <person name="Laidlaw J."/>
            <person name="Lara F."/>
            <person name="Le T.-K."/>
            <person name="Lee S.L."/>
            <person name="Legall F.H."/>
            <person name="Lemon S.J."/>
            <person name="Lewis L.R."/>
            <person name="Li B."/>
            <person name="Liu Y."/>
            <person name="Liu Y.-S."/>
            <person name="Lopez J."/>
            <person name="Lozado R.J."/>
            <person name="Lu J."/>
            <person name="Madu R.C."/>
            <person name="Maheshwari M."/>
            <person name="Maheshwari R."/>
            <person name="Malloy K."/>
            <person name="Martinez E."/>
            <person name="Mathew T."/>
            <person name="Mercado I.C."/>
            <person name="Mercado C."/>
            <person name="Meyer B."/>
            <person name="Montgomery K."/>
            <person name="Morgan M.B."/>
            <person name="Munidasa M."/>
            <person name="Nazareth L.V."/>
            <person name="Nelson J."/>
            <person name="Ng B.M."/>
            <person name="Nguyen N.B."/>
            <person name="Nguyen P.Q."/>
            <person name="Nguyen T."/>
            <person name="Obregon M."/>
            <person name="Okwuonu G.O."/>
            <person name="Onwere C.G."/>
            <person name="Orozco G."/>
            <person name="Parra A."/>
            <person name="Patel S."/>
            <person name="Patil S."/>
            <person name="Perez A."/>
            <person name="Perez Y."/>
            <person name="Pham C."/>
            <person name="Primus E.L."/>
            <person name="Pu L.-L."/>
            <person name="Puazo M."/>
            <person name="Qin X."/>
            <person name="Quiroz J.B."/>
            <person name="Reese J."/>
            <person name="Richards S."/>
            <person name="Rives C.M."/>
            <person name="Robberts R."/>
            <person name="Ruiz S.J."/>
            <person name="Ruiz M.J."/>
            <person name="Santibanez J."/>
            <person name="Schneider B.W."/>
            <person name="Sisson I."/>
            <person name="Smith M."/>
            <person name="Sodergren E."/>
            <person name="Song X.-Z."/>
            <person name="Song B.B."/>
            <person name="Summersgill H."/>
            <person name="Thelus R."/>
            <person name="Thornton R.D."/>
            <person name="Trejos Z.Y."/>
            <person name="Usmani K."/>
            <person name="Vattathil S."/>
            <person name="Villasana D."/>
            <person name="Walker D.L."/>
            <person name="Wang S."/>
            <person name="Wang K."/>
            <person name="White C.S."/>
            <person name="Williams A.C."/>
            <person name="Williamson J."/>
            <person name="Wilson K."/>
            <person name="Woghiren I.O."/>
            <person name="Woodworth J.R."/>
            <person name="Worley K.C."/>
            <person name="Wright R.A."/>
            <person name="Wu W."/>
            <person name="Young L."/>
            <person name="Zhang L."/>
            <person name="Zhang J."/>
            <person name="Zhu Y."/>
            <person name="Muzny D.M."/>
            <person name="Weinstock G."/>
            <person name="Gibbs R.A."/>
        </authorList>
    </citation>
    <scope>NUCLEOTIDE SEQUENCE [LARGE SCALE GENOMIC DNA]</scope>
    <source>
        <strain evidence="3">LSR1</strain>
    </source>
</reference>
<dbReference type="GO" id="GO:0003676">
    <property type="term" value="F:nucleic acid binding"/>
    <property type="evidence" value="ECO:0007669"/>
    <property type="project" value="InterPro"/>
</dbReference>
<dbReference type="Pfam" id="PF22976">
    <property type="entry name" value="RRM_10"/>
    <property type="match status" value="1"/>
</dbReference>
<dbReference type="Proteomes" id="UP000007819">
    <property type="component" value="Chromosome X"/>
</dbReference>
<dbReference type="SUPFAM" id="SSF54928">
    <property type="entry name" value="RNA-binding domain, RBD"/>
    <property type="match status" value="1"/>
</dbReference>
<proteinExistence type="predicted"/>
<reference evidence="2" key="2">
    <citation type="submission" date="2022-06" db="UniProtKB">
        <authorList>
            <consortium name="EnsemblMetazoa"/>
        </authorList>
    </citation>
    <scope>IDENTIFICATION</scope>
</reference>
<dbReference type="KEGG" id="api:100568719"/>
<dbReference type="Pfam" id="PF13893">
    <property type="entry name" value="RRM_5"/>
    <property type="match status" value="1"/>
</dbReference>
<dbReference type="InterPro" id="IPR012677">
    <property type="entry name" value="Nucleotide-bd_a/b_plait_sf"/>
</dbReference>
<dbReference type="Gene3D" id="3.30.70.330">
    <property type="match status" value="3"/>
</dbReference>
<dbReference type="InterPro" id="IPR055204">
    <property type="entry name" value="HNRNPL_RRM"/>
</dbReference>
<accession>A0A8R2H5Q0</accession>
<evidence type="ECO:0000259" key="1">
    <source>
        <dbReference type="Pfam" id="PF22976"/>
    </source>
</evidence>
<name>A0A8R2H5Q0_ACYPI</name>
<dbReference type="EnsemblMetazoa" id="XM_016800985.2">
    <property type="protein sequence ID" value="XP_016656474.1"/>
    <property type="gene ID" value="LOC100568719"/>
</dbReference>
<sequence length="543" mass="62539">MANNTWNSWVSYIKQEENNMIRNLYDGYKPQKNTNSVNYKHKSVIGRPNRVLHLEILRTTVKVTTHVLYSVLSIHGEILRIVIYRKFGQLRAFVEFSKEEFATKVFGESNYIILDYISLKAEYAKASRINVLNNDELTWDYLKSPLLDYVNGLPTLKSIVPVLKDSPQSLKNRNIAKHDTTWELVENYDFIKPADTSLAPEKTKTIQFVMTANSKTRKTLSTISCSEKFSILSVRGLDPAKSNCNRLFRLLSLYATVANINYSRELNSAEVQISKCDDINTFAQIQHHYLSHGFNLSFQYLKDDKKTKNRCINPFVLSDGSPSYVVYDRKMTQHVSSPPPSRVLQFVGAPPSMNAEKLISLFKRTIKNKNLKIKLLTPKDPKKSLTISGEIWFSTVSEAIEAVMEINYAIFWNKDTNKKEYVLKLTFISEVLPILENVAIKTENNNVIKTKGHKVIKTEFNKLIKIEDIKETKTDRNEVIKTEDYKLIKTDNNKRIKLEDYNVIETEDYDNIVIKTENNIAIKTEDSIVIESDDDLAIKTEVD</sequence>
<dbReference type="AlphaFoldDB" id="A0A8R2H5Q0"/>
<dbReference type="EnsemblMetazoa" id="XM_008180556.3">
    <property type="protein sequence ID" value="XP_008178778.2"/>
    <property type="gene ID" value="LOC100568719"/>
</dbReference>
<feature type="domain" description="Heterogeneous nuclear ribonucleoprotein L RRM" evidence="1">
    <location>
        <begin position="339"/>
        <end position="429"/>
    </location>
</feature>
<dbReference type="PANTHER" id="PTHR15592">
    <property type="entry name" value="MATRIN 3/NUCLEAR PROTEIN 220-RELATED"/>
    <property type="match status" value="1"/>
</dbReference>
<organism evidence="2 3">
    <name type="scientific">Acyrthosiphon pisum</name>
    <name type="common">Pea aphid</name>
    <dbReference type="NCBI Taxonomy" id="7029"/>
    <lineage>
        <taxon>Eukaryota</taxon>
        <taxon>Metazoa</taxon>
        <taxon>Ecdysozoa</taxon>
        <taxon>Arthropoda</taxon>
        <taxon>Hexapoda</taxon>
        <taxon>Insecta</taxon>
        <taxon>Pterygota</taxon>
        <taxon>Neoptera</taxon>
        <taxon>Paraneoptera</taxon>
        <taxon>Hemiptera</taxon>
        <taxon>Sternorrhyncha</taxon>
        <taxon>Aphidomorpha</taxon>
        <taxon>Aphidoidea</taxon>
        <taxon>Aphididae</taxon>
        <taxon>Macrosiphini</taxon>
        <taxon>Acyrthosiphon</taxon>
    </lineage>
</organism>
<dbReference type="RefSeq" id="XP_016656475.1">
    <property type="nucleotide sequence ID" value="XM_016800986.1"/>
</dbReference>
<dbReference type="InterPro" id="IPR035979">
    <property type="entry name" value="RBD_domain_sf"/>
</dbReference>